<accession>K6H461</accession>
<dbReference type="STRING" id="1208365.B273_0304"/>
<gene>
    <name evidence="1" type="ORF">B273_0304</name>
</gene>
<dbReference type="EMBL" id="AMWX01000001">
    <property type="protein sequence ID" value="EKO37278.1"/>
    <property type="molecule type" value="Genomic_DNA"/>
</dbReference>
<dbReference type="AlphaFoldDB" id="K6H461"/>
<dbReference type="Proteomes" id="UP000010310">
    <property type="component" value="Unassembled WGS sequence"/>
</dbReference>
<comment type="caution">
    <text evidence="1">The sequence shown here is derived from an EMBL/GenBank/DDBJ whole genome shotgun (WGS) entry which is preliminary data.</text>
</comment>
<organism evidence="1 2">
    <name type="scientific">SAR86 cluster bacterium SAR86E</name>
    <dbReference type="NCBI Taxonomy" id="1208365"/>
    <lineage>
        <taxon>Bacteria</taxon>
        <taxon>Pseudomonadati</taxon>
        <taxon>Pseudomonadota</taxon>
        <taxon>Gammaproteobacteria</taxon>
        <taxon>SAR86 cluster</taxon>
    </lineage>
</organism>
<sequence length="93" mass="10560">MKFLATFEKSCSLEMWLKLVDSLKPYMDKNGLKLIVAMESEDGSRIYDLAEAETMEGVEAFMTDPDVIRMRQEAGVNTESQEVINGIGEHHIF</sequence>
<reference evidence="1 2" key="1">
    <citation type="submission" date="2012-09" db="EMBL/GenBank/DDBJ databases">
        <authorList>
            <person name="Dupont C.L."/>
            <person name="Rusch D.B."/>
            <person name="Lombardo M.-J."/>
            <person name="Novotny M."/>
            <person name="Yee-Greenbaum J."/>
            <person name="Laskin R."/>
        </authorList>
    </citation>
    <scope>NUCLEOTIDE SEQUENCE [LARGE SCALE GENOMIC DNA]</scope>
    <source>
        <strain evidence="1">SAR86E</strain>
    </source>
</reference>
<evidence type="ECO:0000313" key="1">
    <source>
        <dbReference type="EMBL" id="EKO37278.1"/>
    </source>
</evidence>
<proteinExistence type="predicted"/>
<name>K6H461_9GAMM</name>
<keyword evidence="2" id="KW-1185">Reference proteome</keyword>
<evidence type="ECO:0000313" key="2">
    <source>
        <dbReference type="Proteomes" id="UP000010310"/>
    </source>
</evidence>
<protein>
    <submittedName>
        <fullName evidence="1">Uncharacterized protein</fullName>
    </submittedName>
</protein>